<protein>
    <recommendedName>
        <fullName evidence="3">Secreted protein</fullName>
    </recommendedName>
</protein>
<organism evidence="1 2">
    <name type="scientific">Streptomyces spororaveus</name>
    <dbReference type="NCBI Taxonomy" id="284039"/>
    <lineage>
        <taxon>Bacteria</taxon>
        <taxon>Bacillati</taxon>
        <taxon>Actinomycetota</taxon>
        <taxon>Actinomycetes</taxon>
        <taxon>Kitasatosporales</taxon>
        <taxon>Streptomycetaceae</taxon>
        <taxon>Streptomyces</taxon>
    </lineage>
</organism>
<name>A0ABQ3TM94_9ACTN</name>
<evidence type="ECO:0000313" key="1">
    <source>
        <dbReference type="EMBL" id="GHI81541.1"/>
    </source>
</evidence>
<sequence length="111" mass="12155">MKPARAVSPAVRDLVLVRVVICLPLHCGRRRAPSVVLIEYRTFVFFLANPWRPAHDFGTLDAEVCGVRAGAVPGHPQEGRSWALLRQVGVVGVRRRGDAGGRHLRAGRNGE</sequence>
<accession>A0ABQ3TM94</accession>
<dbReference type="Proteomes" id="UP000608522">
    <property type="component" value="Unassembled WGS sequence"/>
</dbReference>
<gene>
    <name evidence="1" type="ORF">Sspor_71020</name>
</gene>
<proteinExistence type="predicted"/>
<comment type="caution">
    <text evidence="1">The sequence shown here is derived from an EMBL/GenBank/DDBJ whole genome shotgun (WGS) entry which is preliminary data.</text>
</comment>
<keyword evidence="2" id="KW-1185">Reference proteome</keyword>
<reference evidence="2" key="1">
    <citation type="submission" date="2023-07" db="EMBL/GenBank/DDBJ databases">
        <title>Whole genome shotgun sequence of Streptomyces spororaveus NBRC 15456.</title>
        <authorList>
            <person name="Komaki H."/>
            <person name="Tamura T."/>
        </authorList>
    </citation>
    <scope>NUCLEOTIDE SEQUENCE [LARGE SCALE GENOMIC DNA]</scope>
    <source>
        <strain evidence="2">NBRC 15456</strain>
    </source>
</reference>
<evidence type="ECO:0008006" key="3">
    <source>
        <dbReference type="Google" id="ProtNLM"/>
    </source>
</evidence>
<evidence type="ECO:0000313" key="2">
    <source>
        <dbReference type="Proteomes" id="UP000608522"/>
    </source>
</evidence>
<dbReference type="EMBL" id="BNED01000005">
    <property type="protein sequence ID" value="GHI81541.1"/>
    <property type="molecule type" value="Genomic_DNA"/>
</dbReference>